<evidence type="ECO:0000256" key="1">
    <source>
        <dbReference type="SAM" id="Phobius"/>
    </source>
</evidence>
<protein>
    <submittedName>
        <fullName evidence="2">Membrane protein</fullName>
    </submittedName>
</protein>
<organism evidence="2 3">
    <name type="scientific">Yersinia pestis PY-08</name>
    <dbReference type="NCBI Taxonomy" id="992134"/>
    <lineage>
        <taxon>Bacteria</taxon>
        <taxon>Pseudomonadati</taxon>
        <taxon>Pseudomonadota</taxon>
        <taxon>Gammaproteobacteria</taxon>
        <taxon>Enterobacterales</taxon>
        <taxon>Yersiniaceae</taxon>
        <taxon>Yersinia</taxon>
    </lineage>
</organism>
<proteinExistence type="predicted"/>
<keyword evidence="1" id="KW-0812">Transmembrane</keyword>
<name>A0AB72ZI01_YERPE</name>
<evidence type="ECO:0000313" key="3">
    <source>
        <dbReference type="Proteomes" id="UP000003231"/>
    </source>
</evidence>
<comment type="caution">
    <text evidence="2">The sequence shown here is derived from an EMBL/GenBank/DDBJ whole genome shotgun (WGS) entry which is preliminary data.</text>
</comment>
<gene>
    <name evidence="2" type="ORF">YPPY08_3294</name>
</gene>
<dbReference type="AlphaFoldDB" id="A0AB72ZI01"/>
<sequence>MNDLFNKLIFIYIIILFVFICMIFILCMSEGLDRNRQAWSRW</sequence>
<dbReference type="EMBL" id="AKRT01000370">
    <property type="protein sequence ID" value="EIR16039.1"/>
    <property type="molecule type" value="Genomic_DNA"/>
</dbReference>
<keyword evidence="1" id="KW-1133">Transmembrane helix</keyword>
<keyword evidence="1" id="KW-0472">Membrane</keyword>
<reference evidence="2 3" key="1">
    <citation type="submission" date="2012-05" db="EMBL/GenBank/DDBJ databases">
        <title>Genome sequence of Yersinia Pestis PY-08.</title>
        <authorList>
            <person name="Santana-Cruz I."/>
            <person name="Sengamalay N."/>
            <person name="McCracken C."/>
            <person name="Daugherty S.C."/>
            <person name="Maroo A."/>
            <person name="Vara P.G."/>
            <person name="Tallon L.J."/>
            <person name="Sadzewicz L."/>
            <person name="Vinetz J.M."/>
            <person name="Cespedes Zambrano M.J."/>
            <person name="Fraser-Liggett C.M."/>
            <person name="Tettelin H."/>
        </authorList>
    </citation>
    <scope>NUCLEOTIDE SEQUENCE [LARGE SCALE GENOMIC DNA]</scope>
    <source>
        <strain evidence="2 3">PY-08</strain>
    </source>
</reference>
<evidence type="ECO:0000313" key="2">
    <source>
        <dbReference type="EMBL" id="EIR16039.1"/>
    </source>
</evidence>
<accession>A0AB72ZI01</accession>
<dbReference type="Proteomes" id="UP000003231">
    <property type="component" value="Unassembled WGS sequence"/>
</dbReference>
<feature type="transmembrane region" description="Helical" evidence="1">
    <location>
        <begin position="6"/>
        <end position="27"/>
    </location>
</feature>